<proteinExistence type="predicted"/>
<keyword evidence="4" id="KW-1185">Reference proteome</keyword>
<dbReference type="RefSeq" id="XP_005831303.1">
    <property type="nucleotide sequence ID" value="XM_005831246.1"/>
</dbReference>
<accession>L1J714</accession>
<evidence type="ECO:0000313" key="3">
    <source>
        <dbReference type="EnsemblProtists" id="EKX44323"/>
    </source>
</evidence>
<reference evidence="4" key="2">
    <citation type="submission" date="2012-11" db="EMBL/GenBank/DDBJ databases">
        <authorList>
            <person name="Kuo A."/>
            <person name="Curtis B.A."/>
            <person name="Tanifuji G."/>
            <person name="Burki F."/>
            <person name="Gruber A."/>
            <person name="Irimia M."/>
            <person name="Maruyama S."/>
            <person name="Arias M.C."/>
            <person name="Ball S.G."/>
            <person name="Gile G.H."/>
            <person name="Hirakawa Y."/>
            <person name="Hopkins J.F."/>
            <person name="Rensing S.A."/>
            <person name="Schmutz J."/>
            <person name="Symeonidi A."/>
            <person name="Elias M."/>
            <person name="Eveleigh R.J."/>
            <person name="Herman E.K."/>
            <person name="Klute M.J."/>
            <person name="Nakayama T."/>
            <person name="Obornik M."/>
            <person name="Reyes-Prieto A."/>
            <person name="Armbrust E.V."/>
            <person name="Aves S.J."/>
            <person name="Beiko R.G."/>
            <person name="Coutinho P."/>
            <person name="Dacks J.B."/>
            <person name="Durnford D.G."/>
            <person name="Fast N.M."/>
            <person name="Green B.R."/>
            <person name="Grisdale C."/>
            <person name="Hempe F."/>
            <person name="Henrissat B."/>
            <person name="Hoppner M.P."/>
            <person name="Ishida K.-I."/>
            <person name="Kim E."/>
            <person name="Koreny L."/>
            <person name="Kroth P.G."/>
            <person name="Liu Y."/>
            <person name="Malik S.-B."/>
            <person name="Maier U.G."/>
            <person name="McRose D."/>
            <person name="Mock T."/>
            <person name="Neilson J.A."/>
            <person name="Onodera N.T."/>
            <person name="Poole A.M."/>
            <person name="Pritham E.J."/>
            <person name="Richards T.A."/>
            <person name="Rocap G."/>
            <person name="Roy S.W."/>
            <person name="Sarai C."/>
            <person name="Schaack S."/>
            <person name="Shirato S."/>
            <person name="Slamovits C.H."/>
            <person name="Spencer D.F."/>
            <person name="Suzuki S."/>
            <person name="Worden A.Z."/>
            <person name="Zauner S."/>
            <person name="Barry K."/>
            <person name="Bell C."/>
            <person name="Bharti A.K."/>
            <person name="Crow J.A."/>
            <person name="Grimwood J."/>
            <person name="Kramer R."/>
            <person name="Lindquist E."/>
            <person name="Lucas S."/>
            <person name="Salamov A."/>
            <person name="McFadden G.I."/>
            <person name="Lane C.E."/>
            <person name="Keeling P.J."/>
            <person name="Gray M.W."/>
            <person name="Grigoriev I.V."/>
            <person name="Archibald J.M."/>
        </authorList>
    </citation>
    <scope>NUCLEOTIDE SEQUENCE</scope>
    <source>
        <strain evidence="4">CCMP2712</strain>
    </source>
</reference>
<organism evidence="2">
    <name type="scientific">Guillardia theta (strain CCMP2712)</name>
    <name type="common">Cryptophyte</name>
    <dbReference type="NCBI Taxonomy" id="905079"/>
    <lineage>
        <taxon>Eukaryota</taxon>
        <taxon>Cryptophyceae</taxon>
        <taxon>Pyrenomonadales</taxon>
        <taxon>Geminigeraceae</taxon>
        <taxon>Guillardia</taxon>
    </lineage>
</organism>
<dbReference type="EnsemblProtists" id="EKX44323">
    <property type="protein sequence ID" value="EKX44323"/>
    <property type="gene ID" value="GUITHDRAFT_163620"/>
</dbReference>
<dbReference type="GeneID" id="17300997"/>
<dbReference type="KEGG" id="gtt:GUITHDRAFT_163620"/>
<gene>
    <name evidence="2" type="ORF">GUITHDRAFT_163620</name>
</gene>
<dbReference type="Proteomes" id="UP000011087">
    <property type="component" value="Unassembled WGS sequence"/>
</dbReference>
<dbReference type="HOGENOM" id="CLU_736619_0_0_1"/>
<evidence type="ECO:0000256" key="1">
    <source>
        <dbReference type="SAM" id="MobiDB-lite"/>
    </source>
</evidence>
<evidence type="ECO:0000313" key="4">
    <source>
        <dbReference type="Proteomes" id="UP000011087"/>
    </source>
</evidence>
<feature type="non-terminal residue" evidence="2">
    <location>
        <position position="1"/>
    </location>
</feature>
<dbReference type="PaxDb" id="55529-EKX44323"/>
<protein>
    <submittedName>
        <fullName evidence="2 3">Uncharacterized protein</fullName>
    </submittedName>
</protein>
<reference evidence="2 4" key="1">
    <citation type="journal article" date="2012" name="Nature">
        <title>Algal genomes reveal evolutionary mosaicism and the fate of nucleomorphs.</title>
        <authorList>
            <consortium name="DOE Joint Genome Institute"/>
            <person name="Curtis B.A."/>
            <person name="Tanifuji G."/>
            <person name="Burki F."/>
            <person name="Gruber A."/>
            <person name="Irimia M."/>
            <person name="Maruyama S."/>
            <person name="Arias M.C."/>
            <person name="Ball S.G."/>
            <person name="Gile G.H."/>
            <person name="Hirakawa Y."/>
            <person name="Hopkins J.F."/>
            <person name="Kuo A."/>
            <person name="Rensing S.A."/>
            <person name="Schmutz J."/>
            <person name="Symeonidi A."/>
            <person name="Elias M."/>
            <person name="Eveleigh R.J."/>
            <person name="Herman E.K."/>
            <person name="Klute M.J."/>
            <person name="Nakayama T."/>
            <person name="Obornik M."/>
            <person name="Reyes-Prieto A."/>
            <person name="Armbrust E.V."/>
            <person name="Aves S.J."/>
            <person name="Beiko R.G."/>
            <person name="Coutinho P."/>
            <person name="Dacks J.B."/>
            <person name="Durnford D.G."/>
            <person name="Fast N.M."/>
            <person name="Green B.R."/>
            <person name="Grisdale C.J."/>
            <person name="Hempel F."/>
            <person name="Henrissat B."/>
            <person name="Hoppner M.P."/>
            <person name="Ishida K."/>
            <person name="Kim E."/>
            <person name="Koreny L."/>
            <person name="Kroth P.G."/>
            <person name="Liu Y."/>
            <person name="Malik S.B."/>
            <person name="Maier U.G."/>
            <person name="McRose D."/>
            <person name="Mock T."/>
            <person name="Neilson J.A."/>
            <person name="Onodera N.T."/>
            <person name="Poole A.M."/>
            <person name="Pritham E.J."/>
            <person name="Richards T.A."/>
            <person name="Rocap G."/>
            <person name="Roy S.W."/>
            <person name="Sarai C."/>
            <person name="Schaack S."/>
            <person name="Shirato S."/>
            <person name="Slamovits C.H."/>
            <person name="Spencer D.F."/>
            <person name="Suzuki S."/>
            <person name="Worden A.Z."/>
            <person name="Zauner S."/>
            <person name="Barry K."/>
            <person name="Bell C."/>
            <person name="Bharti A.K."/>
            <person name="Crow J.A."/>
            <person name="Grimwood J."/>
            <person name="Kramer R."/>
            <person name="Lindquist E."/>
            <person name="Lucas S."/>
            <person name="Salamov A."/>
            <person name="McFadden G.I."/>
            <person name="Lane C.E."/>
            <person name="Keeling P.J."/>
            <person name="Gray M.W."/>
            <person name="Grigoriev I.V."/>
            <person name="Archibald J.M."/>
        </authorList>
    </citation>
    <scope>NUCLEOTIDE SEQUENCE</scope>
    <source>
        <strain evidence="2 4">CCMP2712</strain>
    </source>
</reference>
<sequence length="376" mass="41836">MTCMVVVLFQFVGRRDAIELAGKQNIEVPRNLLEQMNQELATDTKTILNLNQHVSQLQSVVSRLKSKRGELRQVHSQRQHSMLDTASNASPGEDEMMQRARQNAMDNREVAFLSARHRLLEKQSDFVRDFPYWAVNSALADASKGHGQEGEWRADRGPPYVMATTLYSGVGVNRKGSADMVRKILGIKTSFRFHKWEGDSFLTDFDGPQFRYLYRNVHSTLVIPPLERSGGPILGWNAVHRLYLYVNEGSNTLIVLGGPSSVIFINNNVINTDGGYDLQSKWAPGPYERQKEARDTPLAACATTLPGPGTSVHGVAISSLPAEAVSYYESGDVSVMFSIPSGSGRVLYLGYNFAEPLTPWVHALIAATQFPDYKKK</sequence>
<reference evidence="3" key="3">
    <citation type="submission" date="2016-03" db="UniProtKB">
        <authorList>
            <consortium name="EnsemblProtists"/>
        </authorList>
    </citation>
    <scope>IDENTIFICATION</scope>
</reference>
<evidence type="ECO:0000313" key="2">
    <source>
        <dbReference type="EMBL" id="EKX44323.1"/>
    </source>
</evidence>
<dbReference type="EMBL" id="JH993005">
    <property type="protein sequence ID" value="EKX44323.1"/>
    <property type="molecule type" value="Genomic_DNA"/>
</dbReference>
<dbReference type="AlphaFoldDB" id="L1J714"/>
<name>L1J714_GUITC</name>
<feature type="region of interest" description="Disordered" evidence="1">
    <location>
        <begin position="68"/>
        <end position="92"/>
    </location>
</feature>
<feature type="compositionally biased region" description="Polar residues" evidence="1">
    <location>
        <begin position="74"/>
        <end position="90"/>
    </location>
</feature>